<feature type="chain" id="PRO_5015873440" evidence="2">
    <location>
        <begin position="22"/>
        <end position="127"/>
    </location>
</feature>
<evidence type="ECO:0000313" key="3">
    <source>
        <dbReference type="EMBL" id="SPT70717.1"/>
    </source>
</evidence>
<evidence type="ECO:0000256" key="1">
    <source>
        <dbReference type="ARBA" id="ARBA00022729"/>
    </source>
</evidence>
<dbReference type="InterPro" id="IPR005220">
    <property type="entry name" value="CarO-like"/>
</dbReference>
<dbReference type="RefSeq" id="WP_113744758.1">
    <property type="nucleotide sequence ID" value="NZ_UAPU01000005.1"/>
</dbReference>
<dbReference type="PANTHER" id="PTHR36571:SF1">
    <property type="entry name" value="PROTEIN YGIW"/>
    <property type="match status" value="1"/>
</dbReference>
<evidence type="ECO:0000256" key="2">
    <source>
        <dbReference type="SAM" id="SignalP"/>
    </source>
</evidence>
<feature type="signal peptide" evidence="2">
    <location>
        <begin position="1"/>
        <end position="21"/>
    </location>
</feature>
<evidence type="ECO:0000313" key="4">
    <source>
        <dbReference type="Proteomes" id="UP000250086"/>
    </source>
</evidence>
<dbReference type="AlphaFoldDB" id="A0A2X0VFE9"/>
<accession>A0A2X0VFE9</accession>
<dbReference type="Gene3D" id="2.40.50.200">
    <property type="entry name" value="Bacterial OB-fold"/>
    <property type="match status" value="1"/>
</dbReference>
<dbReference type="InterPro" id="IPR036700">
    <property type="entry name" value="BOBF_sf"/>
</dbReference>
<sequence>MGFGHKTLFLALIFGSGMALAGHISPANAPRGFEIPKSTIIEVQNSHADEQDVWLRGRLTNYYGKDRYEFTDENGSSIEVELDDDRSWSHISKDQLIDIYGTVDRDMFSIKVEVYEALPVAVHETAN</sequence>
<dbReference type="EMBL" id="UAPV01000001">
    <property type="protein sequence ID" value="SPT70717.1"/>
    <property type="molecule type" value="Genomic_DNA"/>
</dbReference>
<dbReference type="SUPFAM" id="SSF101756">
    <property type="entry name" value="Hypothetical protein YgiW"/>
    <property type="match status" value="1"/>
</dbReference>
<organism evidence="3 4">
    <name type="scientific">Anaerobiospirillum thomasii</name>
    <dbReference type="NCBI Taxonomy" id="179995"/>
    <lineage>
        <taxon>Bacteria</taxon>
        <taxon>Pseudomonadati</taxon>
        <taxon>Pseudomonadota</taxon>
        <taxon>Gammaproteobacteria</taxon>
        <taxon>Aeromonadales</taxon>
        <taxon>Succinivibrionaceae</taxon>
        <taxon>Anaerobiospirillum</taxon>
    </lineage>
</organism>
<dbReference type="OrthoDB" id="598245at2"/>
<dbReference type="Proteomes" id="UP000250086">
    <property type="component" value="Unassembled WGS sequence"/>
</dbReference>
<keyword evidence="1 2" id="KW-0732">Signal</keyword>
<keyword evidence="4" id="KW-1185">Reference proteome</keyword>
<dbReference type="Pfam" id="PF04076">
    <property type="entry name" value="BOF"/>
    <property type="match status" value="1"/>
</dbReference>
<dbReference type="PANTHER" id="PTHR36571">
    <property type="entry name" value="PROTEIN YGIW"/>
    <property type="match status" value="1"/>
</dbReference>
<protein>
    <submittedName>
        <fullName evidence="3">Uncharacterized conserved protein</fullName>
    </submittedName>
</protein>
<gene>
    <name evidence="3" type="primary">ygiW_4</name>
    <name evidence="3" type="ORF">NCTC13093_02135</name>
</gene>
<proteinExistence type="predicted"/>
<dbReference type="NCBIfam" id="NF033674">
    <property type="entry name" value="stress_OB_fold"/>
    <property type="match status" value="1"/>
</dbReference>
<reference evidence="3 4" key="1">
    <citation type="submission" date="2018-06" db="EMBL/GenBank/DDBJ databases">
        <authorList>
            <consortium name="Pathogen Informatics"/>
            <person name="Doyle S."/>
        </authorList>
    </citation>
    <scope>NUCLEOTIDE SEQUENCE [LARGE SCALE GENOMIC DNA]</scope>
    <source>
        <strain evidence="3 4">NCTC13093</strain>
    </source>
</reference>
<name>A0A2X0VFE9_9GAMM</name>